<dbReference type="CDD" id="cd06223">
    <property type="entry name" value="PRTases_typeI"/>
    <property type="match status" value="1"/>
</dbReference>
<evidence type="ECO:0000256" key="5">
    <source>
        <dbReference type="ARBA" id="ARBA00022741"/>
    </source>
</evidence>
<evidence type="ECO:0000256" key="2">
    <source>
        <dbReference type="ARBA" id="ARBA00005408"/>
    </source>
</evidence>
<dbReference type="OrthoDB" id="738517at2759"/>
<feature type="domain" description="Phosphoribulokinase/uridine kinase" evidence="8">
    <location>
        <begin position="15"/>
        <end position="65"/>
    </location>
</feature>
<dbReference type="InterPro" id="IPR000836">
    <property type="entry name" value="PRTase_dom"/>
</dbReference>
<keyword evidence="11" id="KW-1185">Reference proteome</keyword>
<dbReference type="Pfam" id="PF00485">
    <property type="entry name" value="PRK"/>
    <property type="match status" value="1"/>
</dbReference>
<dbReference type="InterPro" id="IPR027417">
    <property type="entry name" value="P-loop_NTPase"/>
</dbReference>
<keyword evidence="4" id="KW-0808">Transferase</keyword>
<dbReference type="InterPro" id="IPR006083">
    <property type="entry name" value="PRK/URK"/>
</dbReference>
<evidence type="ECO:0000259" key="8">
    <source>
        <dbReference type="Pfam" id="PF00485"/>
    </source>
</evidence>
<dbReference type="Gene3D" id="3.40.50.300">
    <property type="entry name" value="P-loop containing nucleotide triphosphate hydrolases"/>
    <property type="match status" value="1"/>
</dbReference>
<evidence type="ECO:0000256" key="1">
    <source>
        <dbReference type="ARBA" id="ARBA00004690"/>
    </source>
</evidence>
<dbReference type="EC" id="2.7.1.48" evidence="3"/>
<comment type="caution">
    <text evidence="10">The sequence shown here is derived from an EMBL/GenBank/DDBJ whole genome shotgun (WGS) entry which is preliminary data.</text>
</comment>
<dbReference type="SUPFAM" id="SSF52540">
    <property type="entry name" value="P-loop containing nucleoside triphosphate hydrolases"/>
    <property type="match status" value="1"/>
</dbReference>
<evidence type="ECO:0000256" key="3">
    <source>
        <dbReference type="ARBA" id="ARBA00012137"/>
    </source>
</evidence>
<proteinExistence type="inferred from homology"/>
<evidence type="ECO:0000313" key="11">
    <source>
        <dbReference type="Proteomes" id="UP000266188"/>
    </source>
</evidence>
<dbReference type="GO" id="GO:0004849">
    <property type="term" value="F:uridine kinase activity"/>
    <property type="evidence" value="ECO:0007669"/>
    <property type="project" value="UniProtKB-EC"/>
</dbReference>
<evidence type="ECO:0000259" key="9">
    <source>
        <dbReference type="Pfam" id="PF14681"/>
    </source>
</evidence>
<organism evidence="10 11">
    <name type="scientific">Aspergillus sclerotialis</name>
    <dbReference type="NCBI Taxonomy" id="2070753"/>
    <lineage>
        <taxon>Eukaryota</taxon>
        <taxon>Fungi</taxon>
        <taxon>Dikarya</taxon>
        <taxon>Ascomycota</taxon>
        <taxon>Pezizomycotina</taxon>
        <taxon>Eurotiomycetes</taxon>
        <taxon>Eurotiomycetidae</taxon>
        <taxon>Eurotiales</taxon>
        <taxon>Aspergillaceae</taxon>
        <taxon>Aspergillus</taxon>
        <taxon>Aspergillus subgen. Polypaecilum</taxon>
    </lineage>
</organism>
<comment type="similarity">
    <text evidence="2">Belongs to the uridine kinase family.</text>
</comment>
<keyword evidence="7" id="KW-0067">ATP-binding</keyword>
<evidence type="ECO:0000313" key="10">
    <source>
        <dbReference type="EMBL" id="RJE20808.1"/>
    </source>
</evidence>
<protein>
    <recommendedName>
        <fullName evidence="3">uridine/cytidine kinase</fullName>
        <ecNumber evidence="3">2.7.1.48</ecNumber>
    </recommendedName>
</protein>
<dbReference type="GO" id="GO:0005524">
    <property type="term" value="F:ATP binding"/>
    <property type="evidence" value="ECO:0007669"/>
    <property type="project" value="UniProtKB-KW"/>
</dbReference>
<evidence type="ECO:0000256" key="6">
    <source>
        <dbReference type="ARBA" id="ARBA00022777"/>
    </source>
</evidence>
<dbReference type="FunFam" id="3.40.50.300:FF:004553">
    <property type="entry name" value="Uridine kinase, putative (AFU_orthologue AFUA_2G05430)"/>
    <property type="match status" value="1"/>
</dbReference>
<keyword evidence="5" id="KW-0547">Nucleotide-binding</keyword>
<accession>A0A3A2ZCF5</accession>
<feature type="domain" description="Phosphoribosyltransferase" evidence="9">
    <location>
        <begin position="111"/>
        <end position="290"/>
    </location>
</feature>
<dbReference type="STRING" id="2070753.A0A3A2ZCF5"/>
<dbReference type="Pfam" id="PF14681">
    <property type="entry name" value="UPRTase"/>
    <property type="match status" value="1"/>
</dbReference>
<name>A0A3A2ZCF5_9EURO</name>
<gene>
    <name evidence="10" type="ORF">PHISCL_06853</name>
</gene>
<evidence type="ECO:0000256" key="4">
    <source>
        <dbReference type="ARBA" id="ARBA00022679"/>
    </source>
</evidence>
<comment type="pathway">
    <text evidence="1">Pyrimidine metabolism; UMP biosynthesis via salvage pathway; UMP from uridine: step 1/1.</text>
</comment>
<dbReference type="SUPFAM" id="SSF53271">
    <property type="entry name" value="PRTase-like"/>
    <property type="match status" value="1"/>
</dbReference>
<sequence length="304" mass="34230">MDVCLGRRTNAGLLVLRDVRERGRDIDGVIKQWFGFVKPSYKKYVEPQRTISDIIIPRGIENKTAIDMVVKHIQRKLQEKSDKHSEELYKLGAIASTENLSPNVYIMPLTSQFVGMSTILQDPATDHVDFVFYFDRLAALLIEKALDNSKYIPAVVTTPQNQEYNGLHPQGIVSAVAILRGGSCLETALKRTIPDCITGRVLIQTNERNEEPELHYLKLPPNIEDHATVMLLDAQMSSGGAGLMAVRILIDHGVEESRIVFVTCLAGTNGLKRLTTVYPQIKVVVGQIEDERAPRWIEKRYFRC</sequence>
<keyword evidence="6 10" id="KW-0418">Kinase</keyword>
<dbReference type="GO" id="GO:0008655">
    <property type="term" value="P:pyrimidine-containing compound salvage"/>
    <property type="evidence" value="ECO:0007669"/>
    <property type="project" value="UniProtKB-ARBA"/>
</dbReference>
<reference evidence="11" key="1">
    <citation type="submission" date="2017-02" db="EMBL/GenBank/DDBJ databases">
        <authorList>
            <person name="Tafer H."/>
            <person name="Lopandic K."/>
        </authorList>
    </citation>
    <scope>NUCLEOTIDE SEQUENCE [LARGE SCALE GENOMIC DNA]</scope>
    <source>
        <strain evidence="11">CBS 366.77</strain>
    </source>
</reference>
<dbReference type="EMBL" id="MVGC01000275">
    <property type="protein sequence ID" value="RJE20808.1"/>
    <property type="molecule type" value="Genomic_DNA"/>
</dbReference>
<dbReference type="Gene3D" id="3.40.50.2020">
    <property type="match status" value="1"/>
</dbReference>
<dbReference type="Proteomes" id="UP000266188">
    <property type="component" value="Unassembled WGS sequence"/>
</dbReference>
<dbReference type="FunFam" id="3.40.50.2020:FF:000010">
    <property type="entry name" value="Uridine-cytidine kinase"/>
    <property type="match status" value="1"/>
</dbReference>
<evidence type="ECO:0000256" key="7">
    <source>
        <dbReference type="ARBA" id="ARBA00022840"/>
    </source>
</evidence>
<dbReference type="InterPro" id="IPR029057">
    <property type="entry name" value="PRTase-like"/>
</dbReference>
<dbReference type="AlphaFoldDB" id="A0A3A2ZCF5"/>